<keyword evidence="4" id="KW-1185">Reference proteome</keyword>
<dbReference type="eggNOG" id="COG1482">
    <property type="taxonomic scope" value="Bacteria"/>
</dbReference>
<evidence type="ECO:0000256" key="1">
    <source>
        <dbReference type="ARBA" id="ARBA00022723"/>
    </source>
</evidence>
<reference evidence="3 4" key="1">
    <citation type="journal article" date="2013" name="Genome Announc.">
        <title>Draft Genome Sequence of the Cellulolytic, Mesophilic, Anaerobic Bacterium Clostridium termitidis Strain CT1112 (DSM 5398).</title>
        <authorList>
            <person name="Lal S."/>
            <person name="Ramachandran U."/>
            <person name="Zhang X."/>
            <person name="Munir R."/>
            <person name="Sparling R."/>
            <person name="Levin D.B."/>
        </authorList>
    </citation>
    <scope>NUCLEOTIDE SEQUENCE [LARGE SCALE GENOMIC DNA]</scope>
    <source>
        <strain evidence="3 4">CT1112</strain>
    </source>
</reference>
<dbReference type="SUPFAM" id="SSF51182">
    <property type="entry name" value="RmlC-like cupins"/>
    <property type="match status" value="1"/>
</dbReference>
<evidence type="ECO:0000313" key="3">
    <source>
        <dbReference type="EMBL" id="EMS69527.1"/>
    </source>
</evidence>
<organism evidence="3 4">
    <name type="scientific">Ruminiclostridium cellobioparum subsp. termitidis CT1112</name>
    <dbReference type="NCBI Taxonomy" id="1195236"/>
    <lineage>
        <taxon>Bacteria</taxon>
        <taxon>Bacillati</taxon>
        <taxon>Bacillota</taxon>
        <taxon>Clostridia</taxon>
        <taxon>Eubacteriales</taxon>
        <taxon>Oscillospiraceae</taxon>
        <taxon>Ruminiclostridium</taxon>
    </lineage>
</organism>
<evidence type="ECO:0000313" key="4">
    <source>
        <dbReference type="Proteomes" id="UP000014155"/>
    </source>
</evidence>
<dbReference type="PATRIC" id="fig|1195236.3.peg.4926"/>
<dbReference type="AlphaFoldDB" id="S0FFS6"/>
<dbReference type="EMBL" id="AORV01000065">
    <property type="protein sequence ID" value="EMS69527.1"/>
    <property type="molecule type" value="Genomic_DNA"/>
</dbReference>
<dbReference type="InterPro" id="IPR051804">
    <property type="entry name" value="Carb_Metab_Reg_Kinase/Isom"/>
</dbReference>
<gene>
    <name evidence="3" type="ORF">CTER_4741</name>
</gene>
<keyword evidence="3" id="KW-0413">Isomerase</keyword>
<protein>
    <submittedName>
        <fullName evidence="3">Phosphomannose isomerase</fullName>
    </submittedName>
</protein>
<sequence length="614" mass="70559">MSFMFNPYPYDDPNAVNHISFNSELKSSITPDSPASAKKLAAQVKDMLSGSPRCIIGLDGYMSAPMDSFKGLLSLQLALNGIQVDTLSTETLFLDSDTLYEKFLPYLPEDRETDPVLLYGSRYEEGYESLMQQKEIEKLSARLKEFSEKGKGVLVIYGYGALIDALRPFYNLKLYIDMTQKRTILNIRAGAFSNLGSTRQMTINHILRRSYYIDFEVAAELRGQLIHNNEIDYYLTGDNPDKIKMLPVNTLKALFDTMVSYPLRCRPVYLEGVWGGFYIKRLRNLPEDMKNCAWVFDLIPMEVSIAADIDTMELEFPFYCFVQVIGTKLMGEKSAKKFNGYFPVRFNYDDTYHSSGNMSIQVHPNGDYIKGNNELGRQDESYYMVVTGQEAKTYCGFRQNADVEEFIEKARRAEKYGEGFDHDEYVYSEPSVAGQQFLIPAGTIHASGRNQVILEIGSLTIGSYTYKMYDYMRKDLDGNLRPIHTYHGDKVLRRDFKESWVRENLIQKPRVIREGNGYEETVVGEHELLYFSLRNVRFFEKYEDETTDRFHVLVLVEGEKCLIRSLTDPDRCFEQNYLDMVIVPAGFGPYEVINKGVGKVTIHKTLLKDGFENE</sequence>
<dbReference type="CDD" id="cd07010">
    <property type="entry name" value="cupin_PMI_type_I_N_bac"/>
    <property type="match status" value="1"/>
</dbReference>
<dbReference type="RefSeq" id="WP_004629744.1">
    <property type="nucleotide sequence ID" value="NZ_AORV01000065.1"/>
</dbReference>
<dbReference type="Proteomes" id="UP000014155">
    <property type="component" value="Unassembled WGS sequence"/>
</dbReference>
<proteinExistence type="predicted"/>
<accession>S0FFS6</accession>
<keyword evidence="2" id="KW-0862">Zinc</keyword>
<dbReference type="STRING" id="1195236.CTER_4741"/>
<dbReference type="GO" id="GO:0046872">
    <property type="term" value="F:metal ion binding"/>
    <property type="evidence" value="ECO:0007669"/>
    <property type="project" value="UniProtKB-KW"/>
</dbReference>
<dbReference type="Gene3D" id="2.60.120.10">
    <property type="entry name" value="Jelly Rolls"/>
    <property type="match status" value="1"/>
</dbReference>
<dbReference type="PANTHER" id="PTHR42742">
    <property type="entry name" value="TRANSCRIPTIONAL REPRESSOR MPRA"/>
    <property type="match status" value="1"/>
</dbReference>
<dbReference type="PANTHER" id="PTHR42742:SF3">
    <property type="entry name" value="FRUCTOKINASE"/>
    <property type="match status" value="1"/>
</dbReference>
<evidence type="ECO:0000256" key="2">
    <source>
        <dbReference type="ARBA" id="ARBA00022833"/>
    </source>
</evidence>
<comment type="caution">
    <text evidence="3">The sequence shown here is derived from an EMBL/GenBank/DDBJ whole genome shotgun (WGS) entry which is preliminary data.</text>
</comment>
<dbReference type="GO" id="GO:0016853">
    <property type="term" value="F:isomerase activity"/>
    <property type="evidence" value="ECO:0007669"/>
    <property type="project" value="UniProtKB-KW"/>
</dbReference>
<name>S0FFS6_RUMCE</name>
<keyword evidence="1" id="KW-0479">Metal-binding</keyword>
<dbReference type="InterPro" id="IPR014710">
    <property type="entry name" value="RmlC-like_jellyroll"/>
</dbReference>
<dbReference type="InterPro" id="IPR011051">
    <property type="entry name" value="RmlC_Cupin_sf"/>
</dbReference>